<evidence type="ECO:0000313" key="1">
    <source>
        <dbReference type="EMBL" id="KRZ03578.1"/>
    </source>
</evidence>
<accession>A0A0V1GZS7</accession>
<comment type="caution">
    <text evidence="1">The sequence shown here is derived from an EMBL/GenBank/DDBJ whole genome shotgun (WGS) entry which is preliminary data.</text>
</comment>
<evidence type="ECO:0000313" key="2">
    <source>
        <dbReference type="Proteomes" id="UP000055024"/>
    </source>
</evidence>
<name>A0A0V1GZS7_9BILA</name>
<dbReference type="AlphaFoldDB" id="A0A0V1GZS7"/>
<dbReference type="Proteomes" id="UP000055024">
    <property type="component" value="Unassembled WGS sequence"/>
</dbReference>
<gene>
    <name evidence="1" type="ORF">T11_10938</name>
</gene>
<keyword evidence="2" id="KW-1185">Reference proteome</keyword>
<sequence>MINQAQLTSSRLHIFDKKRPKVDHALLIDRNASVLPISDWPIRIACLCFCQKLFTSLGQSLTLDDRLAKMKQNLIIEVTPSFWTGMTNIDWQSIAAQLETAIILLYRPV</sequence>
<organism evidence="1 2">
    <name type="scientific">Trichinella zimbabwensis</name>
    <dbReference type="NCBI Taxonomy" id="268475"/>
    <lineage>
        <taxon>Eukaryota</taxon>
        <taxon>Metazoa</taxon>
        <taxon>Ecdysozoa</taxon>
        <taxon>Nematoda</taxon>
        <taxon>Enoplea</taxon>
        <taxon>Dorylaimia</taxon>
        <taxon>Trichinellida</taxon>
        <taxon>Trichinellidae</taxon>
        <taxon>Trichinella</taxon>
    </lineage>
</organism>
<proteinExistence type="predicted"/>
<protein>
    <submittedName>
        <fullName evidence="1">Uncharacterized protein</fullName>
    </submittedName>
</protein>
<dbReference type="EMBL" id="JYDP01000189">
    <property type="protein sequence ID" value="KRZ03578.1"/>
    <property type="molecule type" value="Genomic_DNA"/>
</dbReference>
<reference evidence="1 2" key="1">
    <citation type="submission" date="2015-01" db="EMBL/GenBank/DDBJ databases">
        <title>Evolution of Trichinella species and genotypes.</title>
        <authorList>
            <person name="Korhonen P.K."/>
            <person name="Edoardo P."/>
            <person name="Giuseppe L.R."/>
            <person name="Gasser R.B."/>
        </authorList>
    </citation>
    <scope>NUCLEOTIDE SEQUENCE [LARGE SCALE GENOMIC DNA]</scope>
    <source>
        <strain evidence="1">ISS1029</strain>
    </source>
</reference>